<comment type="pathway">
    <text evidence="1">Amino-acid biosynthesis; L-asparagine biosynthesis; L-asparagine from L-aspartate (L-Gln route): step 1/1.</text>
</comment>
<dbReference type="GO" id="GO:0005524">
    <property type="term" value="F:ATP binding"/>
    <property type="evidence" value="ECO:0007669"/>
    <property type="project" value="UniProtKB-KW"/>
</dbReference>
<organism evidence="15">
    <name type="scientific">Arcobacter sp. AZ-2023</name>
    <dbReference type="NCBI Taxonomy" id="3074453"/>
    <lineage>
        <taxon>Bacteria</taxon>
        <taxon>Pseudomonadati</taxon>
        <taxon>Campylobacterota</taxon>
        <taxon>Epsilonproteobacteria</taxon>
        <taxon>Campylobacterales</taxon>
        <taxon>Arcobacteraceae</taxon>
        <taxon>Arcobacter</taxon>
    </lineage>
</organism>
<dbReference type="CDD" id="cd01991">
    <property type="entry name" value="Asn_synthase_B_C"/>
    <property type="match status" value="1"/>
</dbReference>
<keyword evidence="15" id="KW-0436">Ligase</keyword>
<proteinExistence type="inferred from homology"/>
<evidence type="ECO:0000259" key="11">
    <source>
        <dbReference type="PROSITE" id="PS51278"/>
    </source>
</evidence>
<dbReference type="Gene3D" id="3.60.20.10">
    <property type="entry name" value="Glutamine Phosphoribosylpyrophosphate, subunit 1, domain 1"/>
    <property type="match status" value="1"/>
</dbReference>
<dbReference type="PIRSF" id="PIRSF001589">
    <property type="entry name" value="Asn_synthetase_glu-h"/>
    <property type="match status" value="1"/>
</dbReference>
<dbReference type="GO" id="GO:0005829">
    <property type="term" value="C:cytosol"/>
    <property type="evidence" value="ECO:0007669"/>
    <property type="project" value="TreeGrafter"/>
</dbReference>
<evidence type="ECO:0000256" key="2">
    <source>
        <dbReference type="ARBA" id="ARBA00005752"/>
    </source>
</evidence>
<comment type="catalytic activity">
    <reaction evidence="7">
        <text>L-aspartate + L-glutamine + ATP + H2O = L-asparagine + L-glutamate + AMP + diphosphate + H(+)</text>
        <dbReference type="Rhea" id="RHEA:12228"/>
        <dbReference type="ChEBI" id="CHEBI:15377"/>
        <dbReference type="ChEBI" id="CHEBI:15378"/>
        <dbReference type="ChEBI" id="CHEBI:29985"/>
        <dbReference type="ChEBI" id="CHEBI:29991"/>
        <dbReference type="ChEBI" id="CHEBI:30616"/>
        <dbReference type="ChEBI" id="CHEBI:33019"/>
        <dbReference type="ChEBI" id="CHEBI:58048"/>
        <dbReference type="ChEBI" id="CHEBI:58359"/>
        <dbReference type="ChEBI" id="CHEBI:456215"/>
        <dbReference type="EC" id="6.3.5.4"/>
    </reaction>
</comment>
<accession>A0AA96RAV7</accession>
<evidence type="ECO:0000256" key="6">
    <source>
        <dbReference type="ARBA" id="ARBA00022962"/>
    </source>
</evidence>
<dbReference type="Gene3D" id="3.40.50.620">
    <property type="entry name" value="HUPs"/>
    <property type="match status" value="2"/>
</dbReference>
<evidence type="ECO:0000256" key="10">
    <source>
        <dbReference type="PIRSR" id="PIRSR001589-3"/>
    </source>
</evidence>
<dbReference type="Pfam" id="PF13537">
    <property type="entry name" value="GATase_7"/>
    <property type="match status" value="1"/>
</dbReference>
<dbReference type="InterPro" id="IPR051786">
    <property type="entry name" value="ASN_synthetase/amidase"/>
</dbReference>
<sequence>MCGIFGFIKFKKENLKKARDSLHTLHHRGPDQWNDYFDGDIYIGHQRLSILDLSEQGKQPMISPDEKVIITVNGEIYNFLELKKELEDKYSFKSTSDSEVVLYGYIEWGIDKLLEKIDGMYAISIYDKEKKQLFLARDRTGIKPLYYGNINNQISWASELKAIQKLYGNQNILEYDYTAFYDFLTYLYIPTPKSMYKNVYKLEPAHYLKIDIKNNTFDKIQYWQLEVKECDDDIETAKKKIYDLVKKSVDEQMVADVPVGFFLSGGMDSSTVVALASQNHSDINTFSIGFPDKSHDETHFAEMVADMYKTKHHKKILDEDTTKDMFHKIKDWYDEPFADTSCFPTYLVSQFAKENSTVVLTGDGGDEVFGGYNWYKRFENLQKYSLPYLRFLKVVTKKLKKQKNILGKIARRVETQFLLNDLEIYTRLMGGMLKDEKEKYRKLWNIDQDYDDYWYFRKFYKKDLDLYTRLQYLDFHTYLHDDIFTKVDRVSMAVSLECRVPFMKKEIIEYSFSIKKEVRIYQDELKGAMKEAFMEILPIEIIERDKKGFSIPLHSWKNIVGSDTTRQEKILSDFVVIKWQV</sequence>
<evidence type="ECO:0000256" key="7">
    <source>
        <dbReference type="ARBA" id="ARBA00048741"/>
    </source>
</evidence>
<dbReference type="EMBL" id="CP135130">
    <property type="protein sequence ID" value="WNP37693.1"/>
    <property type="molecule type" value="Genomic_DNA"/>
</dbReference>
<protein>
    <recommendedName>
        <fullName evidence="3">asparagine synthase (glutamine-hydrolyzing)</fullName>
        <ecNumber evidence="3">6.3.5.4</ecNumber>
    </recommendedName>
</protein>
<keyword evidence="5 9" id="KW-0067">ATP-binding</keyword>
<dbReference type="InterPro" id="IPR006426">
    <property type="entry name" value="Asn_synth_AEB"/>
</dbReference>
<dbReference type="AlphaFoldDB" id="A0AA96RAV7"/>
<feature type="binding site" evidence="9">
    <location>
        <position position="288"/>
    </location>
    <ligand>
        <name>ATP</name>
        <dbReference type="ChEBI" id="CHEBI:30616"/>
    </ligand>
</feature>
<evidence type="ECO:0000256" key="3">
    <source>
        <dbReference type="ARBA" id="ARBA00012737"/>
    </source>
</evidence>
<evidence type="ECO:0000313" key="12">
    <source>
        <dbReference type="EMBL" id="WNL27662.1"/>
    </source>
</evidence>
<evidence type="ECO:0000313" key="14">
    <source>
        <dbReference type="EMBL" id="WNP37693.1"/>
    </source>
</evidence>
<dbReference type="EMBL" id="CP134853">
    <property type="protein sequence ID" value="WNL27662.1"/>
    <property type="molecule type" value="Genomic_DNA"/>
</dbReference>
<dbReference type="PANTHER" id="PTHR43284:SF1">
    <property type="entry name" value="ASPARAGINE SYNTHETASE"/>
    <property type="match status" value="1"/>
</dbReference>
<dbReference type="PROSITE" id="PS51278">
    <property type="entry name" value="GATASE_TYPE_2"/>
    <property type="match status" value="1"/>
</dbReference>
<name>A0AA96RAV7_9BACT</name>
<keyword evidence="4 9" id="KW-0547">Nucleotide-binding</keyword>
<dbReference type="GO" id="GO:0006529">
    <property type="term" value="P:asparagine biosynthetic process"/>
    <property type="evidence" value="ECO:0007669"/>
    <property type="project" value="UniProtKB-KW"/>
</dbReference>
<dbReference type="NCBIfam" id="TIGR01536">
    <property type="entry name" value="asn_synth_AEB"/>
    <property type="match status" value="1"/>
</dbReference>
<dbReference type="PANTHER" id="PTHR43284">
    <property type="entry name" value="ASPARAGINE SYNTHETASE (GLUTAMINE-HYDROLYZING)"/>
    <property type="match status" value="1"/>
</dbReference>
<evidence type="ECO:0000256" key="4">
    <source>
        <dbReference type="ARBA" id="ARBA00022741"/>
    </source>
</evidence>
<gene>
    <name evidence="15" type="primary">asnB</name>
    <name evidence="14" type="ORF">RJG58_08625</name>
    <name evidence="15" type="ORF">RMP69_08625</name>
    <name evidence="12" type="ORF">RMQ65_10290</name>
    <name evidence="13" type="ORF">RMQ67_08625</name>
</gene>
<evidence type="ECO:0000256" key="8">
    <source>
        <dbReference type="PIRSR" id="PIRSR001589-1"/>
    </source>
</evidence>
<reference evidence="15" key="1">
    <citation type="submission" date="2023-09" db="EMBL/GenBank/DDBJ databases">
        <title>Arcobacter tbilisiensis sp. nov. isolated from chicken meat in Tbilisi, Georgia.</title>
        <authorList>
            <person name="Matthias R."/>
            <person name="Zautner A.E."/>
        </authorList>
    </citation>
    <scope>NUCLEOTIDE SEQUENCE</scope>
    <source>
        <strain evidence="14">LEO 101</strain>
        <strain evidence="12">LEO 49</strain>
        <strain evidence="15">LEO 50</strain>
        <strain evidence="13">LEO 53</strain>
    </source>
</reference>
<dbReference type="EMBL" id="CP134855">
    <property type="protein sequence ID" value="WNL31543.1"/>
    <property type="molecule type" value="Genomic_DNA"/>
</dbReference>
<feature type="domain" description="Glutamine amidotransferase type-2" evidence="11">
    <location>
        <begin position="2"/>
        <end position="213"/>
    </location>
</feature>
<dbReference type="InterPro" id="IPR033738">
    <property type="entry name" value="AsnB_N"/>
</dbReference>
<evidence type="ECO:0000256" key="1">
    <source>
        <dbReference type="ARBA" id="ARBA00005187"/>
    </source>
</evidence>
<dbReference type="InterPro" id="IPR001962">
    <property type="entry name" value="Asn_synthase"/>
</dbReference>
<evidence type="ECO:0000256" key="9">
    <source>
        <dbReference type="PIRSR" id="PIRSR001589-2"/>
    </source>
</evidence>
<keyword evidence="8" id="KW-0028">Amino-acid biosynthesis</keyword>
<comment type="similarity">
    <text evidence="2">Belongs to the asparagine synthetase family.</text>
</comment>
<feature type="binding site" evidence="9">
    <location>
        <position position="97"/>
    </location>
    <ligand>
        <name>L-glutamine</name>
        <dbReference type="ChEBI" id="CHEBI:58359"/>
    </ligand>
</feature>
<feature type="site" description="Important for beta-aspartyl-AMP intermediate formation" evidence="10">
    <location>
        <position position="363"/>
    </location>
</feature>
<dbReference type="InterPro" id="IPR029055">
    <property type="entry name" value="Ntn_hydrolases_N"/>
</dbReference>
<dbReference type="GO" id="GO:0004066">
    <property type="term" value="F:asparagine synthase (glutamine-hydrolyzing) activity"/>
    <property type="evidence" value="ECO:0007669"/>
    <property type="project" value="UniProtKB-EC"/>
</dbReference>
<evidence type="ECO:0000313" key="15">
    <source>
        <dbReference type="EMBL" id="WNP39785.1"/>
    </source>
</evidence>
<evidence type="ECO:0000256" key="5">
    <source>
        <dbReference type="ARBA" id="ARBA00022840"/>
    </source>
</evidence>
<keyword evidence="6 8" id="KW-0315">Glutamine amidotransferase</keyword>
<dbReference type="CDD" id="cd00712">
    <property type="entry name" value="AsnB"/>
    <property type="match status" value="1"/>
</dbReference>
<dbReference type="SUPFAM" id="SSF56235">
    <property type="entry name" value="N-terminal nucleophile aminohydrolases (Ntn hydrolases)"/>
    <property type="match status" value="1"/>
</dbReference>
<dbReference type="InterPro" id="IPR014729">
    <property type="entry name" value="Rossmann-like_a/b/a_fold"/>
</dbReference>
<dbReference type="EMBL" id="CP135131">
    <property type="protein sequence ID" value="WNP39785.1"/>
    <property type="molecule type" value="Genomic_DNA"/>
</dbReference>
<dbReference type="SUPFAM" id="SSF52402">
    <property type="entry name" value="Adenine nucleotide alpha hydrolases-like"/>
    <property type="match status" value="1"/>
</dbReference>
<keyword evidence="8" id="KW-0061">Asparagine biosynthesis</keyword>
<feature type="active site" description="For GATase activity" evidence="8">
    <location>
        <position position="2"/>
    </location>
</feature>
<dbReference type="Pfam" id="PF00733">
    <property type="entry name" value="Asn_synthase"/>
    <property type="match status" value="1"/>
</dbReference>
<evidence type="ECO:0000313" key="13">
    <source>
        <dbReference type="EMBL" id="WNL31543.1"/>
    </source>
</evidence>
<dbReference type="InterPro" id="IPR017932">
    <property type="entry name" value="GATase_2_dom"/>
</dbReference>
<dbReference type="EC" id="6.3.5.4" evidence="3"/>